<evidence type="ECO:0000256" key="1">
    <source>
        <dbReference type="SAM" id="SignalP"/>
    </source>
</evidence>
<feature type="chain" id="PRO_5018040203" evidence="1">
    <location>
        <begin position="33"/>
        <end position="151"/>
    </location>
</feature>
<keyword evidence="1" id="KW-0732">Signal</keyword>
<feature type="signal peptide" evidence="1">
    <location>
        <begin position="1"/>
        <end position="32"/>
    </location>
</feature>
<dbReference type="RefSeq" id="WP_102714553.1">
    <property type="nucleotide sequence ID" value="NZ_PJKA01000012.1"/>
</dbReference>
<evidence type="ECO:0000313" key="2">
    <source>
        <dbReference type="EMBL" id="PNC17802.1"/>
    </source>
</evidence>
<dbReference type="OrthoDB" id="199983at2"/>
<sequence length="151" mass="16572">MKNNPVKNHILSYCAGSALFTLLAFSASVAEAGIHIHGEIRLPAGGQAAFLYDSAGFPIWGYAPCGRPVYAYSPGGAPIYAISGIYRGCYVPTWNPRPHYRGLIWPAGICRGHHAAHPHCGTPCPPPRPHYRPCRPRPPYGGRPPHFHRRR</sequence>
<name>A0A2N8HD36_9BACT</name>
<gene>
    <name evidence="2" type="ORF">CXU22_08665</name>
</gene>
<evidence type="ECO:0000313" key="3">
    <source>
        <dbReference type="Proteomes" id="UP000236000"/>
    </source>
</evidence>
<protein>
    <submittedName>
        <fullName evidence="2">Uncharacterized protein</fullName>
    </submittedName>
</protein>
<reference evidence="2 3" key="1">
    <citation type="journal article" date="2017" name="BMC Genomics">
        <title>Genome sequencing of 39 Akkermansia muciniphila isolates reveals its population structure, genomic and functional diverisity, and global distribution in mammalian gut microbiotas.</title>
        <authorList>
            <person name="Guo X."/>
            <person name="Li S."/>
            <person name="Zhang J."/>
            <person name="Wu F."/>
            <person name="Li X."/>
            <person name="Wu D."/>
            <person name="Zhang M."/>
            <person name="Ou Z."/>
            <person name="Jie Z."/>
            <person name="Yan Q."/>
            <person name="Li P."/>
            <person name="Yi J."/>
            <person name="Peng Y."/>
        </authorList>
    </citation>
    <scope>NUCLEOTIDE SEQUENCE [LARGE SCALE GENOMIC DNA]</scope>
    <source>
        <strain evidence="2 3">GP24</strain>
    </source>
</reference>
<organism evidence="2 3">
    <name type="scientific">Akkermansia muciniphila</name>
    <dbReference type="NCBI Taxonomy" id="239935"/>
    <lineage>
        <taxon>Bacteria</taxon>
        <taxon>Pseudomonadati</taxon>
        <taxon>Verrucomicrobiota</taxon>
        <taxon>Verrucomicrobiia</taxon>
        <taxon>Verrucomicrobiales</taxon>
        <taxon>Akkermansiaceae</taxon>
        <taxon>Akkermansia</taxon>
    </lineage>
</organism>
<dbReference type="EMBL" id="PJKA01000012">
    <property type="protein sequence ID" value="PNC17802.1"/>
    <property type="molecule type" value="Genomic_DNA"/>
</dbReference>
<proteinExistence type="predicted"/>
<accession>A0A2N8HD36</accession>
<comment type="caution">
    <text evidence="2">The sequence shown here is derived from an EMBL/GenBank/DDBJ whole genome shotgun (WGS) entry which is preliminary data.</text>
</comment>
<dbReference type="AlphaFoldDB" id="A0A2N8HD36"/>
<dbReference type="Proteomes" id="UP000236000">
    <property type="component" value="Unassembled WGS sequence"/>
</dbReference>